<dbReference type="Pfam" id="PF01168">
    <property type="entry name" value="Ala_racemase_N"/>
    <property type="match status" value="1"/>
</dbReference>
<feature type="domain" description="Alanine racemase C-terminal" evidence="8">
    <location>
        <begin position="243"/>
        <end position="368"/>
    </location>
</feature>
<dbReference type="EMBL" id="JAMKBJ010000004">
    <property type="protein sequence ID" value="MCZ8536700.1"/>
    <property type="molecule type" value="Genomic_DNA"/>
</dbReference>
<evidence type="ECO:0000313" key="9">
    <source>
        <dbReference type="EMBL" id="MCZ8536700.1"/>
    </source>
</evidence>
<dbReference type="Pfam" id="PF00842">
    <property type="entry name" value="Ala_racemase_C"/>
    <property type="match status" value="1"/>
</dbReference>
<evidence type="ECO:0000256" key="5">
    <source>
        <dbReference type="HAMAP-Rule" id="MF_01201"/>
    </source>
</evidence>
<evidence type="ECO:0000256" key="4">
    <source>
        <dbReference type="ARBA" id="ARBA00023235"/>
    </source>
</evidence>
<accession>A0A9X3RCF0</accession>
<gene>
    <name evidence="9" type="primary">alr</name>
    <name evidence="9" type="ORF">M9R32_05865</name>
</gene>
<feature type="binding site" evidence="5 7">
    <location>
        <position position="311"/>
    </location>
    <ligand>
        <name>substrate</name>
    </ligand>
</feature>
<evidence type="ECO:0000256" key="3">
    <source>
        <dbReference type="ARBA" id="ARBA00022898"/>
    </source>
</evidence>
<organism evidence="9 10">
    <name type="scientific">Paenisporosarcina quisquiliarum</name>
    <dbReference type="NCBI Taxonomy" id="365346"/>
    <lineage>
        <taxon>Bacteria</taxon>
        <taxon>Bacillati</taxon>
        <taxon>Bacillota</taxon>
        <taxon>Bacilli</taxon>
        <taxon>Bacillales</taxon>
        <taxon>Caryophanaceae</taxon>
        <taxon>Paenisporosarcina</taxon>
    </lineage>
</organism>
<sequence>MQPANFYRPTFAQIDLNALQMNILNLKKHIGPAVDVIAVVKANAYGHGDFEVSTAAVKAGASMLAVATPDEAIRLRASGIESPILVMGASPPSFAVTASQNDIMLTVFQTDWFLHIPALPNMLKIHIKIDTGMGRLGVTTESELSTLIQTINHRQDVVIDGVFTHFATADDEDVVQYTSQLEKFKTFLHCFPERPRCIHTANSAAALMHKESLFDAVRYGISMYGLSPSAYVDQGLPFPLERVMSLHTEVVHVKKVPAGSSISYGATYTADEDEWIATLPIGYADGMLRGLSGQEVLIQGKRLPVIGRICMDQCMVRLNGHVSIGEPVVLIGRQGNEQVNIEEWAQKLQTISYEIPCVLTNRVPRTYTP</sequence>
<dbReference type="NCBIfam" id="TIGR00492">
    <property type="entry name" value="alr"/>
    <property type="match status" value="1"/>
</dbReference>
<dbReference type="PANTHER" id="PTHR30511">
    <property type="entry name" value="ALANINE RACEMASE"/>
    <property type="match status" value="1"/>
</dbReference>
<feature type="active site" description="Proton acceptor; specific for D-alanine" evidence="5">
    <location>
        <position position="41"/>
    </location>
</feature>
<dbReference type="EC" id="5.1.1.1" evidence="5"/>
<protein>
    <recommendedName>
        <fullName evidence="5">Alanine racemase</fullName>
        <ecNumber evidence="5">5.1.1.1</ecNumber>
    </recommendedName>
</protein>
<feature type="modified residue" description="N6-(pyridoxal phosphate)lysine" evidence="5 6">
    <location>
        <position position="41"/>
    </location>
</feature>
<keyword evidence="3 5" id="KW-0663">Pyridoxal phosphate</keyword>
<dbReference type="InterPro" id="IPR001608">
    <property type="entry name" value="Ala_racemase_N"/>
</dbReference>
<dbReference type="Gene3D" id="3.20.20.10">
    <property type="entry name" value="Alanine racemase"/>
    <property type="match status" value="1"/>
</dbReference>
<evidence type="ECO:0000256" key="7">
    <source>
        <dbReference type="PIRSR" id="PIRSR600821-52"/>
    </source>
</evidence>
<evidence type="ECO:0000256" key="6">
    <source>
        <dbReference type="PIRSR" id="PIRSR600821-50"/>
    </source>
</evidence>
<dbReference type="InterPro" id="IPR009006">
    <property type="entry name" value="Ala_racemase/Decarboxylase_C"/>
</dbReference>
<evidence type="ECO:0000256" key="2">
    <source>
        <dbReference type="ARBA" id="ARBA00001933"/>
    </source>
</evidence>
<dbReference type="HAMAP" id="MF_01201">
    <property type="entry name" value="Ala_racemase"/>
    <property type="match status" value="1"/>
</dbReference>
<dbReference type="PROSITE" id="PS00395">
    <property type="entry name" value="ALANINE_RACEMASE"/>
    <property type="match status" value="1"/>
</dbReference>
<comment type="caution">
    <text evidence="9">The sequence shown here is derived from an EMBL/GenBank/DDBJ whole genome shotgun (WGS) entry which is preliminary data.</text>
</comment>
<comment type="function">
    <text evidence="5">Catalyzes the interconversion of L-alanine and D-alanine. May also act on other amino acids.</text>
</comment>
<evidence type="ECO:0000256" key="1">
    <source>
        <dbReference type="ARBA" id="ARBA00000316"/>
    </source>
</evidence>
<comment type="cofactor">
    <cofactor evidence="2 5 6">
        <name>pyridoxal 5'-phosphate</name>
        <dbReference type="ChEBI" id="CHEBI:597326"/>
    </cofactor>
</comment>
<dbReference type="GO" id="GO:0030170">
    <property type="term" value="F:pyridoxal phosphate binding"/>
    <property type="evidence" value="ECO:0007669"/>
    <property type="project" value="UniProtKB-UniRule"/>
</dbReference>
<dbReference type="InterPro" id="IPR000821">
    <property type="entry name" value="Ala_racemase"/>
</dbReference>
<dbReference type="PANTHER" id="PTHR30511:SF0">
    <property type="entry name" value="ALANINE RACEMASE, CATABOLIC-RELATED"/>
    <property type="match status" value="1"/>
</dbReference>
<evidence type="ECO:0000313" key="10">
    <source>
        <dbReference type="Proteomes" id="UP001152173"/>
    </source>
</evidence>
<dbReference type="GO" id="GO:0005829">
    <property type="term" value="C:cytosol"/>
    <property type="evidence" value="ECO:0007669"/>
    <property type="project" value="TreeGrafter"/>
</dbReference>
<comment type="catalytic activity">
    <reaction evidence="1 5">
        <text>L-alanine = D-alanine</text>
        <dbReference type="Rhea" id="RHEA:20249"/>
        <dbReference type="ChEBI" id="CHEBI:57416"/>
        <dbReference type="ChEBI" id="CHEBI:57972"/>
        <dbReference type="EC" id="5.1.1.1"/>
    </reaction>
</comment>
<keyword evidence="4 5" id="KW-0413">Isomerase</keyword>
<dbReference type="RefSeq" id="WP_269925800.1">
    <property type="nucleotide sequence ID" value="NZ_JAMKBJ010000004.1"/>
</dbReference>
<dbReference type="AlphaFoldDB" id="A0A9X3RCF0"/>
<dbReference type="Proteomes" id="UP001152173">
    <property type="component" value="Unassembled WGS sequence"/>
</dbReference>
<dbReference type="SMART" id="SM01005">
    <property type="entry name" value="Ala_racemase_C"/>
    <property type="match status" value="1"/>
</dbReference>
<keyword evidence="10" id="KW-1185">Reference proteome</keyword>
<dbReference type="FunFam" id="2.40.37.10:FF:000006">
    <property type="entry name" value="Alanine racemase"/>
    <property type="match status" value="1"/>
</dbReference>
<evidence type="ECO:0000259" key="8">
    <source>
        <dbReference type="SMART" id="SM01005"/>
    </source>
</evidence>
<comment type="pathway">
    <text evidence="5">Amino-acid biosynthesis; D-alanine biosynthesis; D-alanine from L-alanine: step 1/1.</text>
</comment>
<dbReference type="SUPFAM" id="SSF51419">
    <property type="entry name" value="PLP-binding barrel"/>
    <property type="match status" value="1"/>
</dbReference>
<dbReference type="InterPro" id="IPR011079">
    <property type="entry name" value="Ala_racemase_C"/>
</dbReference>
<dbReference type="CDD" id="cd00430">
    <property type="entry name" value="PLPDE_III_AR"/>
    <property type="match status" value="1"/>
</dbReference>
<dbReference type="PRINTS" id="PR00992">
    <property type="entry name" value="ALARACEMASE"/>
</dbReference>
<feature type="binding site" evidence="5 7">
    <location>
        <position position="135"/>
    </location>
    <ligand>
        <name>substrate</name>
    </ligand>
</feature>
<name>A0A9X3RCF0_9BACL</name>
<dbReference type="GO" id="GO:0030632">
    <property type="term" value="P:D-alanine biosynthetic process"/>
    <property type="evidence" value="ECO:0007669"/>
    <property type="project" value="UniProtKB-UniRule"/>
</dbReference>
<reference evidence="9" key="1">
    <citation type="submission" date="2022-05" db="EMBL/GenBank/DDBJ databases">
        <authorList>
            <person name="Colautti A."/>
            <person name="Iacumin L."/>
        </authorList>
    </citation>
    <scope>NUCLEOTIDE SEQUENCE</scope>
    <source>
        <strain evidence="9">SK 55</strain>
    </source>
</reference>
<dbReference type="FunFam" id="3.20.20.10:FF:000002">
    <property type="entry name" value="Alanine racemase"/>
    <property type="match status" value="1"/>
</dbReference>
<dbReference type="GO" id="GO:0009252">
    <property type="term" value="P:peptidoglycan biosynthetic process"/>
    <property type="evidence" value="ECO:0007669"/>
    <property type="project" value="TreeGrafter"/>
</dbReference>
<dbReference type="InterPro" id="IPR029066">
    <property type="entry name" value="PLP-binding_barrel"/>
</dbReference>
<dbReference type="SUPFAM" id="SSF50621">
    <property type="entry name" value="Alanine racemase C-terminal domain-like"/>
    <property type="match status" value="1"/>
</dbReference>
<dbReference type="InterPro" id="IPR020622">
    <property type="entry name" value="Ala_racemase_pyridoxalP-BS"/>
</dbReference>
<dbReference type="GO" id="GO:0008784">
    <property type="term" value="F:alanine racemase activity"/>
    <property type="evidence" value="ECO:0007669"/>
    <property type="project" value="UniProtKB-UniRule"/>
</dbReference>
<feature type="active site" description="Proton acceptor; specific for L-alanine" evidence="5">
    <location>
        <position position="264"/>
    </location>
</feature>
<proteinExistence type="inferred from homology"/>
<dbReference type="Gene3D" id="2.40.37.10">
    <property type="entry name" value="Lyase, Ornithine Decarboxylase, Chain A, domain 1"/>
    <property type="match status" value="1"/>
</dbReference>
<comment type="similarity">
    <text evidence="5">Belongs to the alanine racemase family.</text>
</comment>